<keyword evidence="1" id="KW-0812">Transmembrane</keyword>
<evidence type="ECO:0000313" key="3">
    <source>
        <dbReference type="EMBL" id="MBM6619514.1"/>
    </source>
</evidence>
<evidence type="ECO:0000256" key="1">
    <source>
        <dbReference type="SAM" id="Phobius"/>
    </source>
</evidence>
<accession>A0ABS2DM15</accession>
<protein>
    <submittedName>
        <fullName evidence="3">Pilus assembly protein</fullName>
    </submittedName>
</protein>
<reference evidence="3 4" key="1">
    <citation type="submission" date="2021-02" db="EMBL/GenBank/DDBJ databases">
        <title>Bacillus sp. RD4P76, an endophyte from a halophyte.</title>
        <authorList>
            <person name="Sun J.-Q."/>
        </authorList>
    </citation>
    <scope>NUCLEOTIDE SEQUENCE [LARGE SCALE GENOMIC DNA]</scope>
    <source>
        <strain evidence="3 4">RD4P76</strain>
    </source>
</reference>
<keyword evidence="4" id="KW-1185">Reference proteome</keyword>
<sequence>MIKEERGQSLVEMALLLPVLLLILVGIIDFGRLLYSYSHLHMATQETVRLGGLGKSDSEITQFAKEYIHLSEPGTLTVSISPNESNRESGDYVTVSLQYPIELLTPLLSEVIPNPIQLKTDSTIRVE</sequence>
<name>A0ABS2DM15_9BACI</name>
<dbReference type="Proteomes" id="UP001518925">
    <property type="component" value="Unassembled WGS sequence"/>
</dbReference>
<organism evidence="3 4">
    <name type="scientific">Bacillus suaedaesalsae</name>
    <dbReference type="NCBI Taxonomy" id="2810349"/>
    <lineage>
        <taxon>Bacteria</taxon>
        <taxon>Bacillati</taxon>
        <taxon>Bacillota</taxon>
        <taxon>Bacilli</taxon>
        <taxon>Bacillales</taxon>
        <taxon>Bacillaceae</taxon>
        <taxon>Bacillus</taxon>
    </lineage>
</organism>
<feature type="transmembrane region" description="Helical" evidence="1">
    <location>
        <begin position="15"/>
        <end position="35"/>
    </location>
</feature>
<feature type="domain" description="TadE-like" evidence="2">
    <location>
        <begin position="7"/>
        <end position="49"/>
    </location>
</feature>
<comment type="caution">
    <text evidence="3">The sequence shown here is derived from an EMBL/GenBank/DDBJ whole genome shotgun (WGS) entry which is preliminary data.</text>
</comment>
<dbReference type="InterPro" id="IPR012495">
    <property type="entry name" value="TadE-like_dom"/>
</dbReference>
<evidence type="ECO:0000259" key="2">
    <source>
        <dbReference type="Pfam" id="PF07811"/>
    </source>
</evidence>
<dbReference type="Pfam" id="PF07811">
    <property type="entry name" value="TadE"/>
    <property type="match status" value="1"/>
</dbReference>
<dbReference type="RefSeq" id="WP_204204990.1">
    <property type="nucleotide sequence ID" value="NZ_JAFELM010000043.1"/>
</dbReference>
<keyword evidence="1" id="KW-1133">Transmembrane helix</keyword>
<dbReference type="EMBL" id="JAFELM010000043">
    <property type="protein sequence ID" value="MBM6619514.1"/>
    <property type="molecule type" value="Genomic_DNA"/>
</dbReference>
<proteinExistence type="predicted"/>
<gene>
    <name evidence="3" type="ORF">JR050_17775</name>
</gene>
<evidence type="ECO:0000313" key="4">
    <source>
        <dbReference type="Proteomes" id="UP001518925"/>
    </source>
</evidence>
<keyword evidence="1" id="KW-0472">Membrane</keyword>